<accession>A0A7T3KVH2</accession>
<dbReference type="AlphaFoldDB" id="A0A7T3KVH2"/>
<organism evidence="3 4">
    <name type="scientific">Halosimplex litoreum</name>
    <dbReference type="NCBI Taxonomy" id="1198301"/>
    <lineage>
        <taxon>Archaea</taxon>
        <taxon>Methanobacteriati</taxon>
        <taxon>Methanobacteriota</taxon>
        <taxon>Stenosarchaea group</taxon>
        <taxon>Halobacteria</taxon>
        <taxon>Halobacteriales</taxon>
        <taxon>Haloarculaceae</taxon>
        <taxon>Halosimplex</taxon>
    </lineage>
</organism>
<dbReference type="InterPro" id="IPR036291">
    <property type="entry name" value="NAD(P)-bd_dom_sf"/>
</dbReference>
<dbReference type="Proteomes" id="UP000595001">
    <property type="component" value="Chromosome"/>
</dbReference>
<sequence>MAERPSRRTDPLDGQAALVTGASSGIGAEIARVLAEDGADVAVAARRTDELEALAEDIREEYGAGVEVVPTDVTDSDAVAALVEATVERFGRLDIAVCNAGLAVDEPVADLTDEEYGLMRGVNVDGMFYTAREAIPHLTETAGHLVFMGSMSGNHPRPANPVYAATKWWTRGFAISLQASLGEDDVAVSTVNPTEVRTEFGSESGTPSKDAFEPGEVTEAIEVADAVAYMVRQESPNSITSLDLYRRDKLSHF</sequence>
<dbReference type="InterPro" id="IPR002347">
    <property type="entry name" value="SDR_fam"/>
</dbReference>
<evidence type="ECO:0000256" key="1">
    <source>
        <dbReference type="ARBA" id="ARBA00006484"/>
    </source>
</evidence>
<proteinExistence type="inferred from homology"/>
<dbReference type="GO" id="GO:0016020">
    <property type="term" value="C:membrane"/>
    <property type="evidence" value="ECO:0007669"/>
    <property type="project" value="TreeGrafter"/>
</dbReference>
<protein>
    <submittedName>
        <fullName evidence="3">SDR family oxidoreductase</fullName>
    </submittedName>
</protein>
<dbReference type="SUPFAM" id="SSF51735">
    <property type="entry name" value="NAD(P)-binding Rossmann-fold domains"/>
    <property type="match status" value="1"/>
</dbReference>
<dbReference type="PANTHER" id="PTHR44196">
    <property type="entry name" value="DEHYDROGENASE/REDUCTASE SDR FAMILY MEMBER 7B"/>
    <property type="match status" value="1"/>
</dbReference>
<keyword evidence="2" id="KW-0560">Oxidoreductase</keyword>
<reference evidence="3 4" key="1">
    <citation type="submission" date="2020-12" db="EMBL/GenBank/DDBJ databases">
        <title>Halosimplex halophilum sp. nov. and Halosimplex salinum sp. nov., two new members of the genus Halosimplex.</title>
        <authorList>
            <person name="Cui H.L."/>
        </authorList>
    </citation>
    <scope>NUCLEOTIDE SEQUENCE [LARGE SCALE GENOMIC DNA]</scope>
    <source>
        <strain evidence="3 4">YGH94</strain>
    </source>
</reference>
<gene>
    <name evidence="3" type="ORF">I7X12_01215</name>
</gene>
<keyword evidence="4" id="KW-1185">Reference proteome</keyword>
<name>A0A7T3KVH2_9EURY</name>
<evidence type="ECO:0000313" key="3">
    <source>
        <dbReference type="EMBL" id="QPV63282.1"/>
    </source>
</evidence>
<evidence type="ECO:0000256" key="2">
    <source>
        <dbReference type="ARBA" id="ARBA00023002"/>
    </source>
</evidence>
<dbReference type="FunFam" id="3.40.50.720:FF:000084">
    <property type="entry name" value="Short-chain dehydrogenase reductase"/>
    <property type="match status" value="1"/>
</dbReference>
<dbReference type="Gene3D" id="3.40.50.720">
    <property type="entry name" value="NAD(P)-binding Rossmann-like Domain"/>
    <property type="match status" value="1"/>
</dbReference>
<dbReference type="OrthoDB" id="161871at2157"/>
<comment type="similarity">
    <text evidence="1">Belongs to the short-chain dehydrogenases/reductases (SDR) family.</text>
</comment>
<dbReference type="PRINTS" id="PR00081">
    <property type="entry name" value="GDHRDH"/>
</dbReference>
<dbReference type="RefSeq" id="WP_198062072.1">
    <property type="nucleotide sequence ID" value="NZ_CP065856.1"/>
</dbReference>
<dbReference type="GO" id="GO:0016491">
    <property type="term" value="F:oxidoreductase activity"/>
    <property type="evidence" value="ECO:0007669"/>
    <property type="project" value="UniProtKB-KW"/>
</dbReference>
<dbReference type="KEGG" id="hlt:I7X12_01215"/>
<evidence type="ECO:0000313" key="4">
    <source>
        <dbReference type="Proteomes" id="UP000595001"/>
    </source>
</evidence>
<dbReference type="EMBL" id="CP065856">
    <property type="protein sequence ID" value="QPV63282.1"/>
    <property type="molecule type" value="Genomic_DNA"/>
</dbReference>
<dbReference type="Pfam" id="PF00106">
    <property type="entry name" value="adh_short"/>
    <property type="match status" value="1"/>
</dbReference>
<dbReference type="PANTHER" id="PTHR44196:SF1">
    <property type="entry name" value="DEHYDROGENASE_REDUCTASE SDR FAMILY MEMBER 7B"/>
    <property type="match status" value="1"/>
</dbReference>
<dbReference type="GeneID" id="60587070"/>
<dbReference type="CDD" id="cd05233">
    <property type="entry name" value="SDR_c"/>
    <property type="match status" value="1"/>
</dbReference>